<keyword evidence="4" id="KW-0472">Membrane</keyword>
<evidence type="ECO:0000256" key="4">
    <source>
        <dbReference type="SAM" id="Phobius"/>
    </source>
</evidence>
<dbReference type="PANTHER" id="PTHR48010">
    <property type="entry name" value="OS05G0588300 PROTEIN"/>
    <property type="match status" value="1"/>
</dbReference>
<dbReference type="Pfam" id="PF00560">
    <property type="entry name" value="LRR_1"/>
    <property type="match status" value="2"/>
</dbReference>
<dbReference type="InterPro" id="IPR003591">
    <property type="entry name" value="Leu-rich_rpt_typical-subtyp"/>
</dbReference>
<feature type="compositionally biased region" description="Low complexity" evidence="3">
    <location>
        <begin position="61"/>
        <end position="71"/>
    </location>
</feature>
<dbReference type="OrthoDB" id="46376at2759"/>
<evidence type="ECO:0000256" key="2">
    <source>
        <dbReference type="ARBA" id="ARBA00022737"/>
    </source>
</evidence>
<dbReference type="Proteomes" id="UP000693970">
    <property type="component" value="Unassembled WGS sequence"/>
</dbReference>
<feature type="compositionally biased region" description="Polar residues" evidence="3">
    <location>
        <begin position="29"/>
        <end position="38"/>
    </location>
</feature>
<dbReference type="PANTHER" id="PTHR48010:SF58">
    <property type="entry name" value="RECEPTOR PROTEIN KINASE-LIKE PROTEIN ZAR1"/>
    <property type="match status" value="1"/>
</dbReference>
<dbReference type="InterPro" id="IPR001611">
    <property type="entry name" value="Leu-rich_rpt"/>
</dbReference>
<keyword evidence="1" id="KW-0433">Leucine-rich repeat</keyword>
<sequence>MNDNRRSDKDVASPLPNDATLPDFPLNSGEGQQQQPTMTEGFLQQKEDSDNAIASHQTPETNNNNNTSNITHQETKSKAVVEEESIVSSTTETVPEGNDQSRTPSPILPTDTSSSSPPVPTSNETTMTSNSDDATNGECSEDATKSDLAIVTTPMQEDDGEDKSSHVVATVVEDTPRQSFQDVEAGMVIVDENEQGWNANKDETNEEIVQAAAAATVVPKGNSFMENEDTTASEPSNGDFPETLNDVDAEQEVDANNNNSNIMKKAPPTTRMILLQFIGCCVVTLLLVGGSAGAATYLLVYHEGDPPTMAPTVSLAPTVSAIPSSQPSAAPTISPSSSPSSEPTLSSAPSSMPSSSPTPDFRSAVENFLLSKRNINVKNGGINQLAAEWIIQDRLRSGTISLDNLLLQRFALVALEYSLEDALTTTASTSSTTTTARQSIPIPATEIATDLNECNWDGIVCDGDGKVIRVRWPRKNWSGEIPDTIRLLRNLRELDLSENDIRGPLPEALYGLPLLERLYLYKNSIGGTISTRIGLLSRLTHWHLSHNQLTGTIPEQLRSIDGTRPLKYFNVYSNQLSGPLPETLRLRNLVYLDVGRNQLTGRLPDDIGRSCVELRQLHLDHNQFRGTLPVSYNTVGNGRLRSLLINNNQLTGVVSGERTMFNNLFQFVLHENQFTGIDPDNCRMIIPWGEMSEFKADCDICQCSDFFNLCDRFCGRSSSASDTTG</sequence>
<feature type="compositionally biased region" description="Polar residues" evidence="3">
    <location>
        <begin position="127"/>
        <end position="138"/>
    </location>
</feature>
<dbReference type="InterPro" id="IPR050994">
    <property type="entry name" value="At_inactive_RLKs"/>
</dbReference>
<feature type="compositionally biased region" description="Low complexity" evidence="3">
    <location>
        <begin position="103"/>
        <end position="126"/>
    </location>
</feature>
<dbReference type="EMBL" id="JAGRRH010000020">
    <property type="protein sequence ID" value="KAG7348621.1"/>
    <property type="molecule type" value="Genomic_DNA"/>
</dbReference>
<keyword evidence="4" id="KW-0812">Transmembrane</keyword>
<organism evidence="5 6">
    <name type="scientific">Nitzschia inconspicua</name>
    <dbReference type="NCBI Taxonomy" id="303405"/>
    <lineage>
        <taxon>Eukaryota</taxon>
        <taxon>Sar</taxon>
        <taxon>Stramenopiles</taxon>
        <taxon>Ochrophyta</taxon>
        <taxon>Bacillariophyta</taxon>
        <taxon>Bacillariophyceae</taxon>
        <taxon>Bacillariophycidae</taxon>
        <taxon>Bacillariales</taxon>
        <taxon>Bacillariaceae</taxon>
        <taxon>Nitzschia</taxon>
    </lineage>
</organism>
<reference evidence="5" key="2">
    <citation type="submission" date="2021-04" db="EMBL/GenBank/DDBJ databases">
        <authorList>
            <person name="Podell S."/>
        </authorList>
    </citation>
    <scope>NUCLEOTIDE SEQUENCE</scope>
    <source>
        <strain evidence="5">Hildebrandi</strain>
    </source>
</reference>
<evidence type="ECO:0000256" key="3">
    <source>
        <dbReference type="SAM" id="MobiDB-lite"/>
    </source>
</evidence>
<dbReference type="AlphaFoldDB" id="A0A9K3KS45"/>
<feature type="compositionally biased region" description="Basic and acidic residues" evidence="3">
    <location>
        <begin position="1"/>
        <end position="11"/>
    </location>
</feature>
<protein>
    <submittedName>
        <fullName evidence="5">Two component regulator</fullName>
    </submittedName>
</protein>
<evidence type="ECO:0000313" key="5">
    <source>
        <dbReference type="EMBL" id="KAG7348621.1"/>
    </source>
</evidence>
<reference evidence="5" key="1">
    <citation type="journal article" date="2021" name="Sci. Rep.">
        <title>Diploid genomic architecture of Nitzschia inconspicua, an elite biomass production diatom.</title>
        <authorList>
            <person name="Oliver A."/>
            <person name="Podell S."/>
            <person name="Pinowska A."/>
            <person name="Traller J.C."/>
            <person name="Smith S.R."/>
            <person name="McClure R."/>
            <person name="Beliaev A."/>
            <person name="Bohutskyi P."/>
            <person name="Hill E.A."/>
            <person name="Rabines A."/>
            <person name="Zheng H."/>
            <person name="Allen L.Z."/>
            <person name="Kuo A."/>
            <person name="Grigoriev I.V."/>
            <person name="Allen A.E."/>
            <person name="Hazlebeck D."/>
            <person name="Allen E.E."/>
        </authorList>
    </citation>
    <scope>NUCLEOTIDE SEQUENCE</scope>
    <source>
        <strain evidence="5">Hildebrandi</strain>
    </source>
</reference>
<evidence type="ECO:0000313" key="6">
    <source>
        <dbReference type="Proteomes" id="UP000693970"/>
    </source>
</evidence>
<proteinExistence type="predicted"/>
<name>A0A9K3KS45_9STRA</name>
<feature type="transmembrane region" description="Helical" evidence="4">
    <location>
        <begin position="273"/>
        <end position="300"/>
    </location>
</feature>
<keyword evidence="2" id="KW-0677">Repeat</keyword>
<feature type="region of interest" description="Disordered" evidence="3">
    <location>
        <begin position="1"/>
        <end position="164"/>
    </location>
</feature>
<feature type="region of interest" description="Disordered" evidence="3">
    <location>
        <begin position="324"/>
        <end position="359"/>
    </location>
</feature>
<comment type="caution">
    <text evidence="5">The sequence shown here is derived from an EMBL/GenBank/DDBJ whole genome shotgun (WGS) entry which is preliminary data.</text>
</comment>
<dbReference type="SMART" id="SM00369">
    <property type="entry name" value="LRR_TYP"/>
    <property type="match status" value="3"/>
</dbReference>
<evidence type="ECO:0000256" key="1">
    <source>
        <dbReference type="ARBA" id="ARBA00022614"/>
    </source>
</evidence>
<dbReference type="FunFam" id="3.80.10.10:FF:000041">
    <property type="entry name" value="LRR receptor-like serine/threonine-protein kinase ERECTA"/>
    <property type="match status" value="1"/>
</dbReference>
<keyword evidence="6" id="KW-1185">Reference proteome</keyword>
<accession>A0A9K3KS45</accession>
<keyword evidence="4" id="KW-1133">Transmembrane helix</keyword>
<gene>
    <name evidence="5" type="ORF">IV203_017326</name>
</gene>